<evidence type="ECO:0008006" key="3">
    <source>
        <dbReference type="Google" id="ProtNLM"/>
    </source>
</evidence>
<dbReference type="AlphaFoldDB" id="A0A2Z2P0I8"/>
<organism evidence="1 2">
    <name type="scientific">Granulosicoccus antarcticus IMCC3135</name>
    <dbReference type="NCBI Taxonomy" id="1192854"/>
    <lineage>
        <taxon>Bacteria</taxon>
        <taxon>Pseudomonadati</taxon>
        <taxon>Pseudomonadota</taxon>
        <taxon>Gammaproteobacteria</taxon>
        <taxon>Chromatiales</taxon>
        <taxon>Granulosicoccaceae</taxon>
        <taxon>Granulosicoccus</taxon>
    </lineage>
</organism>
<evidence type="ECO:0000313" key="1">
    <source>
        <dbReference type="EMBL" id="ASJ75811.1"/>
    </source>
</evidence>
<name>A0A2Z2P0I8_9GAMM</name>
<dbReference type="RefSeq" id="WP_088920664.1">
    <property type="nucleotide sequence ID" value="NZ_CP018632.1"/>
</dbReference>
<proteinExistence type="predicted"/>
<gene>
    <name evidence="1" type="ORF">IMCC3135_28795</name>
</gene>
<protein>
    <recommendedName>
        <fullName evidence="3">Gluconate 2-dehydrogenase subunit 3 family protein</fullName>
    </recommendedName>
</protein>
<keyword evidence="2" id="KW-1185">Reference proteome</keyword>
<dbReference type="KEGG" id="gai:IMCC3135_28795"/>
<accession>A0A2Z2P0I8</accession>
<sequence length="145" mass="15925">MTEPLSATQRAQLDAILDQLIPANPERAIPAAGAAGVGDFIENQRADNVSIATAVDEVLSFALLLDAEMTPDRVSELELTRPESFQLLLRLTYMGYYSRPENRAHVGVAAHPVHPKGYEVARESQELLDELTLPVRARGSVYRQA</sequence>
<reference evidence="1 2" key="1">
    <citation type="submission" date="2016-12" db="EMBL/GenBank/DDBJ databases">
        <authorList>
            <person name="Song W.-J."/>
            <person name="Kurnit D.M."/>
        </authorList>
    </citation>
    <scope>NUCLEOTIDE SEQUENCE [LARGE SCALE GENOMIC DNA]</scope>
    <source>
        <strain evidence="1 2">IMCC3135</strain>
    </source>
</reference>
<evidence type="ECO:0000313" key="2">
    <source>
        <dbReference type="Proteomes" id="UP000250079"/>
    </source>
</evidence>
<dbReference type="EMBL" id="CP018632">
    <property type="protein sequence ID" value="ASJ75811.1"/>
    <property type="molecule type" value="Genomic_DNA"/>
</dbReference>
<dbReference type="Proteomes" id="UP000250079">
    <property type="component" value="Chromosome"/>
</dbReference>